<dbReference type="EMBL" id="CP006867">
    <property type="protein sequence ID" value="ALU12675.1"/>
    <property type="molecule type" value="Genomic_DNA"/>
</dbReference>
<dbReference type="RefSeq" id="WP_075050157.1">
    <property type="nucleotide sequence ID" value="NZ_CP006867.1"/>
</dbReference>
<comment type="cofactor">
    <cofactor evidence="1">
        <name>Mn(2+)</name>
        <dbReference type="ChEBI" id="CHEBI:29035"/>
    </cofactor>
</comment>
<accession>A0A0U3EE02</accession>
<name>A0A0U3EE02_9CREN</name>
<organism evidence="2 3">
    <name type="scientific">Ignicoccus islandicus DSM 13165</name>
    <dbReference type="NCBI Taxonomy" id="940295"/>
    <lineage>
        <taxon>Archaea</taxon>
        <taxon>Thermoproteota</taxon>
        <taxon>Thermoprotei</taxon>
        <taxon>Desulfurococcales</taxon>
        <taxon>Desulfurococcaceae</taxon>
        <taxon>Ignicoccus</taxon>
    </lineage>
</organism>
<dbReference type="KEGG" id="iis:EYM_06305"/>
<dbReference type="GeneID" id="30680637"/>
<evidence type="ECO:0000313" key="2">
    <source>
        <dbReference type="EMBL" id="ALU12675.1"/>
    </source>
</evidence>
<dbReference type="AlphaFoldDB" id="A0A0U3EE02"/>
<reference evidence="2 3" key="1">
    <citation type="submission" date="2013-11" db="EMBL/GenBank/DDBJ databases">
        <title>Comparative genomics of Ignicoccus.</title>
        <authorList>
            <person name="Podar M."/>
        </authorList>
    </citation>
    <scope>NUCLEOTIDE SEQUENCE [LARGE SCALE GENOMIC DNA]</scope>
    <source>
        <strain evidence="2 3">DSM 13165</strain>
    </source>
</reference>
<evidence type="ECO:0000313" key="3">
    <source>
        <dbReference type="Proteomes" id="UP000060778"/>
    </source>
</evidence>
<evidence type="ECO:0000256" key="1">
    <source>
        <dbReference type="ARBA" id="ARBA00001936"/>
    </source>
</evidence>
<dbReference type="InterPro" id="IPR011604">
    <property type="entry name" value="PDDEXK-like_dom_sf"/>
</dbReference>
<proteinExistence type="predicted"/>
<keyword evidence="3" id="KW-1185">Reference proteome</keyword>
<dbReference type="OrthoDB" id="378766at2157"/>
<protein>
    <recommendedName>
        <fullName evidence="4">DUF83 domain-containing protein</fullName>
    </recommendedName>
</protein>
<gene>
    <name evidence="2" type="ORF">EYM_06305</name>
</gene>
<sequence length="234" mass="26433">MNDESVLEIILKTVTEKAREDKDQSLSDGEDVVHVSKLSRGCARFEEKKSYEEDLKGFIKDLLSGNNNSVSWLLGQLVHIALESLNDRKVVDGCVITSEKEIEKEVNVPCPPYTVKVVGHVDMFVECPNKKFAIELKYRSSGELGIRSLYQTKIYSAALNVPVYIVMITPEKVKVEKVEADEEFLRNIVSQFKCEGMIKEIVYNPDARPCNNCVHRDSCEILKSAAKVLINKSF</sequence>
<dbReference type="Proteomes" id="UP000060778">
    <property type="component" value="Chromosome"/>
</dbReference>
<evidence type="ECO:0008006" key="4">
    <source>
        <dbReference type="Google" id="ProtNLM"/>
    </source>
</evidence>
<dbReference type="Gene3D" id="3.90.320.10">
    <property type="match status" value="1"/>
</dbReference>